<organism evidence="2 3">
    <name type="scientific">Platanthera guangdongensis</name>
    <dbReference type="NCBI Taxonomy" id="2320717"/>
    <lineage>
        <taxon>Eukaryota</taxon>
        <taxon>Viridiplantae</taxon>
        <taxon>Streptophyta</taxon>
        <taxon>Embryophyta</taxon>
        <taxon>Tracheophyta</taxon>
        <taxon>Spermatophyta</taxon>
        <taxon>Magnoliopsida</taxon>
        <taxon>Liliopsida</taxon>
        <taxon>Asparagales</taxon>
        <taxon>Orchidaceae</taxon>
        <taxon>Orchidoideae</taxon>
        <taxon>Orchideae</taxon>
        <taxon>Orchidinae</taxon>
        <taxon>Platanthera</taxon>
    </lineage>
</organism>
<evidence type="ECO:0000256" key="1">
    <source>
        <dbReference type="ARBA" id="ARBA00009500"/>
    </source>
</evidence>
<comment type="caution">
    <text evidence="2">The sequence shown here is derived from an EMBL/GenBank/DDBJ whole genome shotgun (WGS) entry which is preliminary data.</text>
</comment>
<accession>A0ABR2LWA6</accession>
<protein>
    <submittedName>
        <fullName evidence="2">Uncharacterized protein</fullName>
    </submittedName>
</protein>
<sequence length="155" mass="16901">MSMMYGPVDIEVLESASSLYHTNPRSQSVKGGFHMGLEKDYFVLMIPLASSALSSTGKIVIGNKDIEKLAYFEQIYRTRDLEIPAAATSGFNYVFSPLSLTTSLSLTTFSARGETQLLFILGFPTLDHLHCASDHLSQSSCVVDPEPILSFVNGA</sequence>
<reference evidence="2 3" key="1">
    <citation type="journal article" date="2022" name="Nat. Plants">
        <title>Genomes of leafy and leafless Platanthera orchids illuminate the evolution of mycoheterotrophy.</title>
        <authorList>
            <person name="Li M.H."/>
            <person name="Liu K.W."/>
            <person name="Li Z."/>
            <person name="Lu H.C."/>
            <person name="Ye Q.L."/>
            <person name="Zhang D."/>
            <person name="Wang J.Y."/>
            <person name="Li Y.F."/>
            <person name="Zhong Z.M."/>
            <person name="Liu X."/>
            <person name="Yu X."/>
            <person name="Liu D.K."/>
            <person name="Tu X.D."/>
            <person name="Liu B."/>
            <person name="Hao Y."/>
            <person name="Liao X.Y."/>
            <person name="Jiang Y.T."/>
            <person name="Sun W.H."/>
            <person name="Chen J."/>
            <person name="Chen Y.Q."/>
            <person name="Ai Y."/>
            <person name="Zhai J.W."/>
            <person name="Wu S.S."/>
            <person name="Zhou Z."/>
            <person name="Hsiao Y.Y."/>
            <person name="Wu W.L."/>
            <person name="Chen Y.Y."/>
            <person name="Lin Y.F."/>
            <person name="Hsu J.L."/>
            <person name="Li C.Y."/>
            <person name="Wang Z.W."/>
            <person name="Zhao X."/>
            <person name="Zhong W.Y."/>
            <person name="Ma X.K."/>
            <person name="Ma L."/>
            <person name="Huang J."/>
            <person name="Chen G.Z."/>
            <person name="Huang M.Z."/>
            <person name="Huang L."/>
            <person name="Peng D.H."/>
            <person name="Luo Y.B."/>
            <person name="Zou S.Q."/>
            <person name="Chen S.P."/>
            <person name="Lan S."/>
            <person name="Tsai W.C."/>
            <person name="Van de Peer Y."/>
            <person name="Liu Z.J."/>
        </authorList>
    </citation>
    <scope>NUCLEOTIDE SEQUENCE [LARGE SCALE GENOMIC DNA]</scope>
    <source>
        <strain evidence="2">Lor288</strain>
    </source>
</reference>
<evidence type="ECO:0000313" key="3">
    <source>
        <dbReference type="Proteomes" id="UP001412067"/>
    </source>
</evidence>
<comment type="similarity">
    <text evidence="1">Belongs to the serpin family.</text>
</comment>
<keyword evidence="3" id="KW-1185">Reference proteome</keyword>
<evidence type="ECO:0000313" key="2">
    <source>
        <dbReference type="EMBL" id="KAK8953081.1"/>
    </source>
</evidence>
<dbReference type="EMBL" id="JBBWWR010000014">
    <property type="protein sequence ID" value="KAK8953081.1"/>
    <property type="molecule type" value="Genomic_DNA"/>
</dbReference>
<dbReference type="Gene3D" id="3.30.497.10">
    <property type="entry name" value="Antithrombin, subunit I, domain 2"/>
    <property type="match status" value="1"/>
</dbReference>
<dbReference type="Proteomes" id="UP001412067">
    <property type="component" value="Unassembled WGS sequence"/>
</dbReference>
<dbReference type="InterPro" id="IPR042178">
    <property type="entry name" value="Serpin_sf_1"/>
</dbReference>
<dbReference type="SUPFAM" id="SSF56574">
    <property type="entry name" value="Serpins"/>
    <property type="match status" value="1"/>
</dbReference>
<name>A0ABR2LWA6_9ASPA</name>
<proteinExistence type="inferred from homology"/>
<dbReference type="InterPro" id="IPR036186">
    <property type="entry name" value="Serpin_sf"/>
</dbReference>
<gene>
    <name evidence="2" type="ORF">KSP40_PGU001010</name>
</gene>